<comment type="caution">
    <text evidence="12">The sequence shown here is derived from an EMBL/GenBank/DDBJ whole genome shotgun (WGS) entry which is preliminary data.</text>
</comment>
<reference evidence="12" key="1">
    <citation type="submission" date="2019-09" db="EMBL/GenBank/DDBJ databases">
        <title>Draft genome information of white flower Hibiscus syriacus.</title>
        <authorList>
            <person name="Kim Y.-M."/>
        </authorList>
    </citation>
    <scope>NUCLEOTIDE SEQUENCE [LARGE SCALE GENOMIC DNA]</scope>
    <source>
        <strain evidence="12">YM2019G1</strain>
    </source>
</reference>
<evidence type="ECO:0000313" key="12">
    <source>
        <dbReference type="EMBL" id="KAE8704262.1"/>
    </source>
</evidence>
<evidence type="ECO:0000256" key="6">
    <source>
        <dbReference type="ARBA" id="ARBA00023152"/>
    </source>
</evidence>
<evidence type="ECO:0000256" key="10">
    <source>
        <dbReference type="SAM" id="Phobius"/>
    </source>
</evidence>
<dbReference type="GO" id="GO:0050661">
    <property type="term" value="F:NADP binding"/>
    <property type="evidence" value="ECO:0007669"/>
    <property type="project" value="InterPro"/>
</dbReference>
<keyword evidence="13" id="KW-1185">Reference proteome</keyword>
<comment type="pathway">
    <text evidence="1">Carbohydrate degradation; glycolysis; pyruvate from D-glyceraldehyde 3-phosphate: step 1/5.</text>
</comment>
<comment type="similarity">
    <text evidence="2 8">Belongs to the glyceraldehyde-3-phosphate dehydrogenase family.</text>
</comment>
<proteinExistence type="inferred from homology"/>
<dbReference type="InterPro" id="IPR020828">
    <property type="entry name" value="GlycerAld_3-P_DH_NAD(P)-bd"/>
</dbReference>
<evidence type="ECO:0000256" key="1">
    <source>
        <dbReference type="ARBA" id="ARBA00004869"/>
    </source>
</evidence>
<dbReference type="Gene3D" id="3.40.50.720">
    <property type="entry name" value="NAD(P)-binding Rossmann-like Domain"/>
    <property type="match status" value="1"/>
</dbReference>
<dbReference type="InterPro" id="IPR036291">
    <property type="entry name" value="NAD(P)-bd_dom_sf"/>
</dbReference>
<feature type="domain" description="Glyceraldehyde 3-phosphate dehydrogenase NAD(P) binding" evidence="11">
    <location>
        <begin position="67"/>
        <end position="189"/>
    </location>
</feature>
<dbReference type="FunFam" id="3.40.50.720:FF:000266">
    <property type="entry name" value="Glyceraldehyde-3-phosphate dehydrogenase"/>
    <property type="match status" value="1"/>
</dbReference>
<dbReference type="Pfam" id="PF02800">
    <property type="entry name" value="Gp_dh_C"/>
    <property type="match status" value="1"/>
</dbReference>
<dbReference type="SUPFAM" id="SSF51735">
    <property type="entry name" value="NAD(P)-binding Rossmann-fold domains"/>
    <property type="match status" value="1"/>
</dbReference>
<organism evidence="12 13">
    <name type="scientific">Hibiscus syriacus</name>
    <name type="common">Rose of Sharon</name>
    <dbReference type="NCBI Taxonomy" id="106335"/>
    <lineage>
        <taxon>Eukaryota</taxon>
        <taxon>Viridiplantae</taxon>
        <taxon>Streptophyta</taxon>
        <taxon>Embryophyta</taxon>
        <taxon>Tracheophyta</taxon>
        <taxon>Spermatophyta</taxon>
        <taxon>Magnoliopsida</taxon>
        <taxon>eudicotyledons</taxon>
        <taxon>Gunneridae</taxon>
        <taxon>Pentapetalae</taxon>
        <taxon>rosids</taxon>
        <taxon>malvids</taxon>
        <taxon>Malvales</taxon>
        <taxon>Malvaceae</taxon>
        <taxon>Malvoideae</taxon>
        <taxon>Hibiscus</taxon>
    </lineage>
</organism>
<dbReference type="EC" id="1.2.1.-" evidence="9"/>
<feature type="transmembrane region" description="Helical" evidence="10">
    <location>
        <begin position="54"/>
        <end position="76"/>
    </location>
</feature>
<dbReference type="PANTHER" id="PTHR10836">
    <property type="entry name" value="GLYCERALDEHYDE 3-PHOSPHATE DEHYDROGENASE"/>
    <property type="match status" value="1"/>
</dbReference>
<comment type="subunit">
    <text evidence="3">Homotetramer.</text>
</comment>
<dbReference type="Pfam" id="PF00044">
    <property type="entry name" value="Gp_dh_N"/>
    <property type="match status" value="1"/>
</dbReference>
<evidence type="ECO:0000259" key="11">
    <source>
        <dbReference type="SMART" id="SM00846"/>
    </source>
</evidence>
<dbReference type="EMBL" id="VEPZ02000994">
    <property type="protein sequence ID" value="KAE8704262.1"/>
    <property type="molecule type" value="Genomic_DNA"/>
</dbReference>
<dbReference type="AlphaFoldDB" id="A0A6A3AN54"/>
<evidence type="ECO:0000256" key="5">
    <source>
        <dbReference type="ARBA" id="ARBA00023027"/>
    </source>
</evidence>
<evidence type="ECO:0000256" key="3">
    <source>
        <dbReference type="ARBA" id="ARBA00011881"/>
    </source>
</evidence>
<keyword evidence="10" id="KW-0472">Membrane</keyword>
<keyword evidence="6" id="KW-0324">Glycolysis</keyword>
<evidence type="ECO:0000256" key="9">
    <source>
        <dbReference type="RuleBase" id="RU361160"/>
    </source>
</evidence>
<dbReference type="CDD" id="cd05214">
    <property type="entry name" value="GAPDH_I_N"/>
    <property type="match status" value="1"/>
</dbReference>
<protein>
    <recommendedName>
        <fullName evidence="9">Glyceraldehyde-3-phosphate dehydrogenase</fullName>
        <ecNumber evidence="9">1.2.1.-</ecNumber>
    </recommendedName>
</protein>
<dbReference type="Gene3D" id="3.30.360.10">
    <property type="entry name" value="Dihydrodipicolinate Reductase, domain 2"/>
    <property type="match status" value="1"/>
</dbReference>
<dbReference type="GO" id="GO:0004365">
    <property type="term" value="F:glyceraldehyde-3-phosphate dehydrogenase (NAD+) (phosphorylating) activity"/>
    <property type="evidence" value="ECO:0007669"/>
    <property type="project" value="TreeGrafter"/>
</dbReference>
<dbReference type="SUPFAM" id="SSF55347">
    <property type="entry name" value="Glyceraldehyde-3-phosphate dehydrogenase-like, C-terminal domain"/>
    <property type="match status" value="1"/>
</dbReference>
<gene>
    <name evidence="12" type="ORF">F3Y22_tig00110458pilonHSYRG00344</name>
</gene>
<dbReference type="NCBIfam" id="TIGR01534">
    <property type="entry name" value="GAPDH-I"/>
    <property type="match status" value="1"/>
</dbReference>
<dbReference type="Proteomes" id="UP000436088">
    <property type="component" value="Unassembled WGS sequence"/>
</dbReference>
<dbReference type="FunFam" id="3.30.360.10:FF:000001">
    <property type="entry name" value="Glyceraldehyde-3-phosphate dehydrogenase"/>
    <property type="match status" value="1"/>
</dbReference>
<dbReference type="InterPro" id="IPR020831">
    <property type="entry name" value="GlycerAld/Erythrose_P_DH"/>
</dbReference>
<keyword evidence="5" id="KW-0520">NAD</keyword>
<evidence type="ECO:0000256" key="2">
    <source>
        <dbReference type="ARBA" id="ARBA00007406"/>
    </source>
</evidence>
<dbReference type="GO" id="GO:0006006">
    <property type="term" value="P:glucose metabolic process"/>
    <property type="evidence" value="ECO:0007669"/>
    <property type="project" value="InterPro"/>
</dbReference>
<keyword evidence="10" id="KW-0812">Transmembrane</keyword>
<dbReference type="GO" id="GO:0006096">
    <property type="term" value="P:glycolytic process"/>
    <property type="evidence" value="ECO:0007669"/>
    <property type="project" value="UniProtKB-KW"/>
</dbReference>
<evidence type="ECO:0000256" key="7">
    <source>
        <dbReference type="ARBA" id="ARBA00025350"/>
    </source>
</evidence>
<accession>A0A6A3AN54</accession>
<dbReference type="InterPro" id="IPR006424">
    <property type="entry name" value="Glyceraldehyde-3-P_DH_1"/>
</dbReference>
<dbReference type="PANTHER" id="PTHR10836:SF76">
    <property type="entry name" value="GLYCERALDEHYDE-3-PHOSPHATE DEHYDROGENASE-RELATED"/>
    <property type="match status" value="1"/>
</dbReference>
<evidence type="ECO:0000256" key="4">
    <source>
        <dbReference type="ARBA" id="ARBA00023002"/>
    </source>
</evidence>
<sequence>MTFLLNGSDRSKSKKYTSVFRRWGDSFIAITDARLGRSKGGVRLLFLSSDISPAWGVGWVVIVLAEGSLCLSILFVTCQAYMFKYDSTHGGFKGTIKVVDESTLEIDGKQIKVVSKRDPAEIPWGDYGAEFVVESSGVFTTLAKASAHLKGGAKKVVISAPSADAPMFVVGVNEKTYKPSMDIVSNASCTTNCLAPLAKVVHEEFGIVEGLMTTVHATTATQKTVDGTSMKDWRGGRGAGQNIIPSSTGAAKVLPELNGKLTGMAFRVPTSNVSVVDLTCRLQKSASYEDVKAAIKFAAEGPLKGILGYTDEDVVSNDFVGDSRSSIFDAKAGIGLSASFMKIVSWYDNEWGYSNRVPDLIEHISLVLATHN</sequence>
<evidence type="ECO:0000313" key="13">
    <source>
        <dbReference type="Proteomes" id="UP000436088"/>
    </source>
</evidence>
<dbReference type="GO" id="GO:0051287">
    <property type="term" value="F:NAD binding"/>
    <property type="evidence" value="ECO:0007669"/>
    <property type="project" value="InterPro"/>
</dbReference>
<dbReference type="GO" id="GO:0005829">
    <property type="term" value="C:cytosol"/>
    <property type="evidence" value="ECO:0007669"/>
    <property type="project" value="TreeGrafter"/>
</dbReference>
<dbReference type="CDD" id="cd18126">
    <property type="entry name" value="GAPDH_I_C"/>
    <property type="match status" value="1"/>
</dbReference>
<keyword evidence="4 9" id="KW-0560">Oxidoreductase</keyword>
<name>A0A6A3AN54_HIBSY</name>
<dbReference type="PROSITE" id="PS00071">
    <property type="entry name" value="GAPDH"/>
    <property type="match status" value="1"/>
</dbReference>
<dbReference type="InterPro" id="IPR020829">
    <property type="entry name" value="GlycerAld_3-P_DH_cat"/>
</dbReference>
<dbReference type="SMART" id="SM00846">
    <property type="entry name" value="Gp_dh_N"/>
    <property type="match status" value="1"/>
</dbReference>
<evidence type="ECO:0000256" key="8">
    <source>
        <dbReference type="RuleBase" id="RU000397"/>
    </source>
</evidence>
<dbReference type="PRINTS" id="PR00078">
    <property type="entry name" value="G3PDHDRGNASE"/>
</dbReference>
<comment type="function">
    <text evidence="7">Key enzyme in glycolysis that catalyzes the first step of the pathway by converting D-glyceraldehyde 3-phosphate (G3P) into 3-phospho-D-glyceroyl phosphate. Essential for the maintenance of cellular ATP levels and carbohydrate metabolism.</text>
</comment>
<keyword evidence="10" id="KW-1133">Transmembrane helix</keyword>
<dbReference type="InterPro" id="IPR020830">
    <property type="entry name" value="GlycerAld_3-P_DH_AS"/>
</dbReference>